<accession>G7JIC4</accession>
<protein>
    <submittedName>
        <fullName evidence="1 2">Uncharacterized protein</fullName>
    </submittedName>
</protein>
<proteinExistence type="predicted"/>
<dbReference type="AlphaFoldDB" id="G7JIC4"/>
<keyword evidence="3" id="KW-1185">Reference proteome</keyword>
<reference evidence="2" key="3">
    <citation type="submission" date="2015-04" db="UniProtKB">
        <authorList>
            <consortium name="EnsemblPlants"/>
        </authorList>
    </citation>
    <scope>IDENTIFICATION</scope>
    <source>
        <strain evidence="2">cv. Jemalong A17</strain>
    </source>
</reference>
<gene>
    <name evidence="1" type="ordered locus">MTR_4g028280</name>
</gene>
<evidence type="ECO:0000313" key="3">
    <source>
        <dbReference type="Proteomes" id="UP000002051"/>
    </source>
</evidence>
<dbReference type="HOGENOM" id="CLU_2501319_0_0_1"/>
<name>G7JIC4_MEDTR</name>
<organism evidence="1 3">
    <name type="scientific">Medicago truncatula</name>
    <name type="common">Barrel medic</name>
    <name type="synonym">Medicago tribuloides</name>
    <dbReference type="NCBI Taxonomy" id="3880"/>
    <lineage>
        <taxon>Eukaryota</taxon>
        <taxon>Viridiplantae</taxon>
        <taxon>Streptophyta</taxon>
        <taxon>Embryophyta</taxon>
        <taxon>Tracheophyta</taxon>
        <taxon>Spermatophyta</taxon>
        <taxon>Magnoliopsida</taxon>
        <taxon>eudicotyledons</taxon>
        <taxon>Gunneridae</taxon>
        <taxon>Pentapetalae</taxon>
        <taxon>rosids</taxon>
        <taxon>fabids</taxon>
        <taxon>Fabales</taxon>
        <taxon>Fabaceae</taxon>
        <taxon>Papilionoideae</taxon>
        <taxon>50 kb inversion clade</taxon>
        <taxon>NPAAA clade</taxon>
        <taxon>Hologalegina</taxon>
        <taxon>IRL clade</taxon>
        <taxon>Trifolieae</taxon>
        <taxon>Medicago</taxon>
    </lineage>
</organism>
<dbReference type="Proteomes" id="UP000002051">
    <property type="component" value="Chromosome 4"/>
</dbReference>
<evidence type="ECO:0000313" key="2">
    <source>
        <dbReference type="EnsemblPlants" id="AES87500"/>
    </source>
</evidence>
<sequence length="86" mass="9432">MMETLSGGTIFSISDVHWTPPLSGFCKLNVDAVGLMDGVAESLAMQKGLKFGKEMSFLNLIAKSLKESSLMIESYQQREITVVTMI</sequence>
<reference evidence="1 3" key="2">
    <citation type="journal article" date="2014" name="BMC Genomics">
        <title>An improved genome release (version Mt4.0) for the model legume Medicago truncatula.</title>
        <authorList>
            <person name="Tang H."/>
            <person name="Krishnakumar V."/>
            <person name="Bidwell S."/>
            <person name="Rosen B."/>
            <person name="Chan A."/>
            <person name="Zhou S."/>
            <person name="Gentzbittel L."/>
            <person name="Childs K.L."/>
            <person name="Yandell M."/>
            <person name="Gundlach H."/>
            <person name="Mayer K.F."/>
            <person name="Schwartz D.C."/>
            <person name="Town C.D."/>
        </authorList>
    </citation>
    <scope>GENOME REANNOTATION</scope>
    <source>
        <strain evidence="2 3">cv. Jemalong A17</strain>
    </source>
</reference>
<dbReference type="EMBL" id="CM001220">
    <property type="protein sequence ID" value="AES87500.1"/>
    <property type="molecule type" value="Genomic_DNA"/>
</dbReference>
<dbReference type="PaxDb" id="3880-AES87500"/>
<dbReference type="EnsemblPlants" id="AES87500">
    <property type="protein sequence ID" value="AES87500"/>
    <property type="gene ID" value="MTR_4g028280"/>
</dbReference>
<evidence type="ECO:0000313" key="1">
    <source>
        <dbReference type="EMBL" id="AES87500.1"/>
    </source>
</evidence>
<reference evidence="1 3" key="1">
    <citation type="journal article" date="2011" name="Nature">
        <title>The Medicago genome provides insight into the evolution of rhizobial symbioses.</title>
        <authorList>
            <person name="Young N.D."/>
            <person name="Debelle F."/>
            <person name="Oldroyd G.E."/>
            <person name="Geurts R."/>
            <person name="Cannon S.B."/>
            <person name="Udvardi M.K."/>
            <person name="Benedito V.A."/>
            <person name="Mayer K.F."/>
            <person name="Gouzy J."/>
            <person name="Schoof H."/>
            <person name="Van de Peer Y."/>
            <person name="Proost S."/>
            <person name="Cook D.R."/>
            <person name="Meyers B.C."/>
            <person name="Spannagl M."/>
            <person name="Cheung F."/>
            <person name="De Mita S."/>
            <person name="Krishnakumar V."/>
            <person name="Gundlach H."/>
            <person name="Zhou S."/>
            <person name="Mudge J."/>
            <person name="Bharti A.K."/>
            <person name="Murray J.D."/>
            <person name="Naoumkina M.A."/>
            <person name="Rosen B."/>
            <person name="Silverstein K.A."/>
            <person name="Tang H."/>
            <person name="Rombauts S."/>
            <person name="Zhao P.X."/>
            <person name="Zhou P."/>
            <person name="Barbe V."/>
            <person name="Bardou P."/>
            <person name="Bechner M."/>
            <person name="Bellec A."/>
            <person name="Berger A."/>
            <person name="Berges H."/>
            <person name="Bidwell S."/>
            <person name="Bisseling T."/>
            <person name="Choisne N."/>
            <person name="Couloux A."/>
            <person name="Denny R."/>
            <person name="Deshpande S."/>
            <person name="Dai X."/>
            <person name="Doyle J.J."/>
            <person name="Dudez A.M."/>
            <person name="Farmer A.D."/>
            <person name="Fouteau S."/>
            <person name="Franken C."/>
            <person name="Gibelin C."/>
            <person name="Gish J."/>
            <person name="Goldstein S."/>
            <person name="Gonzalez A.J."/>
            <person name="Green P.J."/>
            <person name="Hallab A."/>
            <person name="Hartog M."/>
            <person name="Hua A."/>
            <person name="Humphray S.J."/>
            <person name="Jeong D.H."/>
            <person name="Jing Y."/>
            <person name="Jocker A."/>
            <person name="Kenton S.M."/>
            <person name="Kim D.J."/>
            <person name="Klee K."/>
            <person name="Lai H."/>
            <person name="Lang C."/>
            <person name="Lin S."/>
            <person name="Macmil S.L."/>
            <person name="Magdelenat G."/>
            <person name="Matthews L."/>
            <person name="McCorrison J."/>
            <person name="Monaghan E.L."/>
            <person name="Mun J.H."/>
            <person name="Najar F.Z."/>
            <person name="Nicholson C."/>
            <person name="Noirot C."/>
            <person name="O'Bleness M."/>
            <person name="Paule C.R."/>
            <person name="Poulain J."/>
            <person name="Prion F."/>
            <person name="Qin B."/>
            <person name="Qu C."/>
            <person name="Retzel E.F."/>
            <person name="Riddle C."/>
            <person name="Sallet E."/>
            <person name="Samain S."/>
            <person name="Samson N."/>
            <person name="Sanders I."/>
            <person name="Saurat O."/>
            <person name="Scarpelli C."/>
            <person name="Schiex T."/>
            <person name="Segurens B."/>
            <person name="Severin A.J."/>
            <person name="Sherrier D.J."/>
            <person name="Shi R."/>
            <person name="Sims S."/>
            <person name="Singer S.R."/>
            <person name="Sinharoy S."/>
            <person name="Sterck L."/>
            <person name="Viollet A."/>
            <person name="Wang B.B."/>
            <person name="Wang K."/>
            <person name="Wang M."/>
            <person name="Wang X."/>
            <person name="Warfsmann J."/>
            <person name="Weissenbach J."/>
            <person name="White D.D."/>
            <person name="White J.D."/>
            <person name="Wiley G.B."/>
            <person name="Wincker P."/>
            <person name="Xing Y."/>
            <person name="Yang L."/>
            <person name="Yao Z."/>
            <person name="Ying F."/>
            <person name="Zhai J."/>
            <person name="Zhou L."/>
            <person name="Zuber A."/>
            <person name="Denarie J."/>
            <person name="Dixon R.A."/>
            <person name="May G.D."/>
            <person name="Schwartz D.C."/>
            <person name="Rogers J."/>
            <person name="Quetier F."/>
            <person name="Town C.D."/>
            <person name="Roe B.A."/>
        </authorList>
    </citation>
    <scope>NUCLEOTIDE SEQUENCE [LARGE SCALE GENOMIC DNA]</scope>
    <source>
        <strain evidence="1">A17</strain>
        <strain evidence="2 3">cv. Jemalong A17</strain>
    </source>
</reference>